<dbReference type="Proteomes" id="UP001428341">
    <property type="component" value="Unassembled WGS sequence"/>
</dbReference>
<sequence length="59" mass="6317">MTVFPKSGGLAEPAAAVDTRSDTACQIKTLKGDHTESAVGPQSQRDGPQRNESWSPRFT</sequence>
<keyword evidence="3" id="KW-1185">Reference proteome</keyword>
<evidence type="ECO:0000313" key="3">
    <source>
        <dbReference type="Proteomes" id="UP001428341"/>
    </source>
</evidence>
<accession>A0AAP0LQD3</accession>
<name>A0AAP0LQD3_9ROSI</name>
<dbReference type="AlphaFoldDB" id="A0AAP0LQD3"/>
<evidence type="ECO:0000256" key="1">
    <source>
        <dbReference type="SAM" id="MobiDB-lite"/>
    </source>
</evidence>
<proteinExistence type="predicted"/>
<dbReference type="EMBL" id="JBCGBO010000024">
    <property type="protein sequence ID" value="KAK9182573.1"/>
    <property type="molecule type" value="Genomic_DNA"/>
</dbReference>
<comment type="caution">
    <text evidence="2">The sequence shown here is derived from an EMBL/GenBank/DDBJ whole genome shotgun (WGS) entry which is preliminary data.</text>
</comment>
<feature type="region of interest" description="Disordered" evidence="1">
    <location>
        <begin position="1"/>
        <end position="59"/>
    </location>
</feature>
<evidence type="ECO:0000313" key="2">
    <source>
        <dbReference type="EMBL" id="KAK9182573.1"/>
    </source>
</evidence>
<feature type="compositionally biased region" description="Polar residues" evidence="1">
    <location>
        <begin position="40"/>
        <end position="59"/>
    </location>
</feature>
<gene>
    <name evidence="2" type="ORF">WN944_025718</name>
</gene>
<organism evidence="2 3">
    <name type="scientific">Citrus x changshan-huyou</name>
    <dbReference type="NCBI Taxonomy" id="2935761"/>
    <lineage>
        <taxon>Eukaryota</taxon>
        <taxon>Viridiplantae</taxon>
        <taxon>Streptophyta</taxon>
        <taxon>Embryophyta</taxon>
        <taxon>Tracheophyta</taxon>
        <taxon>Spermatophyta</taxon>
        <taxon>Magnoliopsida</taxon>
        <taxon>eudicotyledons</taxon>
        <taxon>Gunneridae</taxon>
        <taxon>Pentapetalae</taxon>
        <taxon>rosids</taxon>
        <taxon>malvids</taxon>
        <taxon>Sapindales</taxon>
        <taxon>Rutaceae</taxon>
        <taxon>Aurantioideae</taxon>
        <taxon>Citrus</taxon>
    </lineage>
</organism>
<protein>
    <submittedName>
        <fullName evidence="2">Uncharacterized protein</fullName>
    </submittedName>
</protein>
<reference evidence="2 3" key="1">
    <citation type="submission" date="2024-05" db="EMBL/GenBank/DDBJ databases">
        <title>Haplotype-resolved chromosome-level genome assembly of Huyou (Citrus changshanensis).</title>
        <authorList>
            <person name="Miao C."/>
            <person name="Chen W."/>
            <person name="Wu Y."/>
            <person name="Wang L."/>
            <person name="Zhao S."/>
            <person name="Grierson D."/>
            <person name="Xu C."/>
            <person name="Chen K."/>
        </authorList>
    </citation>
    <scope>NUCLEOTIDE SEQUENCE [LARGE SCALE GENOMIC DNA]</scope>
    <source>
        <strain evidence="2">01-14</strain>
        <tissue evidence="2">Leaf</tissue>
    </source>
</reference>